<protein>
    <submittedName>
        <fullName evidence="3">CIC11C00000002488</fullName>
    </submittedName>
</protein>
<keyword evidence="2" id="KW-1133">Transmembrane helix</keyword>
<dbReference type="AlphaFoldDB" id="A0A1L0BCF1"/>
<dbReference type="OrthoDB" id="3981028at2759"/>
<evidence type="ECO:0000256" key="2">
    <source>
        <dbReference type="SAM" id="Phobius"/>
    </source>
</evidence>
<gene>
    <name evidence="3" type="ORF">SAMEA4029010_CIC11G00000002488</name>
</gene>
<keyword evidence="2" id="KW-0472">Membrane</keyword>
<feature type="compositionally biased region" description="Basic and acidic residues" evidence="1">
    <location>
        <begin position="229"/>
        <end position="256"/>
    </location>
</feature>
<dbReference type="Proteomes" id="UP000182334">
    <property type="component" value="Chromosome II"/>
</dbReference>
<feature type="transmembrane region" description="Helical" evidence="2">
    <location>
        <begin position="313"/>
        <end position="330"/>
    </location>
</feature>
<reference evidence="3 4" key="1">
    <citation type="submission" date="2016-10" db="EMBL/GenBank/DDBJ databases">
        <authorList>
            <person name="de Groot N.N."/>
        </authorList>
    </citation>
    <scope>NUCLEOTIDE SEQUENCE [LARGE SCALE GENOMIC DNA]</scope>
    <source>
        <strain evidence="3 4">CBS 141442</strain>
    </source>
</reference>
<dbReference type="EMBL" id="LT635757">
    <property type="protein sequence ID" value="SGZ49308.1"/>
    <property type="molecule type" value="Genomic_DNA"/>
</dbReference>
<feature type="compositionally biased region" description="Basic and acidic residues" evidence="1">
    <location>
        <begin position="267"/>
        <end position="279"/>
    </location>
</feature>
<proteinExistence type="predicted"/>
<evidence type="ECO:0000313" key="4">
    <source>
        <dbReference type="Proteomes" id="UP000182334"/>
    </source>
</evidence>
<organism evidence="3 4">
    <name type="scientific">Sungouiella intermedia</name>
    <dbReference type="NCBI Taxonomy" id="45354"/>
    <lineage>
        <taxon>Eukaryota</taxon>
        <taxon>Fungi</taxon>
        <taxon>Dikarya</taxon>
        <taxon>Ascomycota</taxon>
        <taxon>Saccharomycotina</taxon>
        <taxon>Pichiomycetes</taxon>
        <taxon>Metschnikowiaceae</taxon>
        <taxon>Sungouiella</taxon>
    </lineage>
</organism>
<evidence type="ECO:0000313" key="3">
    <source>
        <dbReference type="EMBL" id="SGZ49308.1"/>
    </source>
</evidence>
<sequence length="354" mass="41369">MSSTMTDSMSMSLMESSSPEKVIINDYKLAFKFFVNKDFGKSYAIVLKLHDHAYKNFELGTLSEEYFIKIVTLYLTEVGLLINPRDSSNAYALPRAEKKVLMDNLEQGVYLDNLYKTYGDIAKIPLELLFQVFLVNYTCQNLVGKEHPPLAKHFRKVYSLLDFQSNVHDKYLKRWVDMYVFNVLPDAEDFTTAFRIAEENPLVDTAKAKVKLDELEQLKKQEKKVREKKAKELQSMEAKRLEHENATKRKAKDESDLKFKSLKQIRQERERDENKRKQDASPTSASRSFTFDQIKARLEYLINASSKIVQKNSPVILIAIVLTFIVTRFLRTRRINLREKILETLRMAFKVTYL</sequence>
<evidence type="ECO:0000256" key="1">
    <source>
        <dbReference type="SAM" id="MobiDB-lite"/>
    </source>
</evidence>
<keyword evidence="4" id="KW-1185">Reference proteome</keyword>
<feature type="region of interest" description="Disordered" evidence="1">
    <location>
        <begin position="267"/>
        <end position="286"/>
    </location>
</feature>
<feature type="region of interest" description="Disordered" evidence="1">
    <location>
        <begin position="223"/>
        <end position="256"/>
    </location>
</feature>
<dbReference type="STRING" id="45354.A0A1L0BCF1"/>
<keyword evidence="2" id="KW-0812">Transmembrane</keyword>
<accession>A0A1L0BCF1</accession>
<name>A0A1L0BCF1_9ASCO</name>